<keyword evidence="3" id="KW-1185">Reference proteome</keyword>
<feature type="compositionally biased region" description="Basic and acidic residues" evidence="1">
    <location>
        <begin position="1"/>
        <end position="11"/>
    </location>
</feature>
<dbReference type="Proteomes" id="UP000824540">
    <property type="component" value="Unassembled WGS sequence"/>
</dbReference>
<sequence length="69" mass="8009">MSEEAELRECNEAFESEEGDIEPYLEDGESSRELLERLRELENSHLEQLWRFAGFPRFLSDTQGGAAEE</sequence>
<feature type="region of interest" description="Disordered" evidence="1">
    <location>
        <begin position="1"/>
        <end position="25"/>
    </location>
</feature>
<organism evidence="2 3">
    <name type="scientific">Albula glossodonta</name>
    <name type="common">roundjaw bonefish</name>
    <dbReference type="NCBI Taxonomy" id="121402"/>
    <lineage>
        <taxon>Eukaryota</taxon>
        <taxon>Metazoa</taxon>
        <taxon>Chordata</taxon>
        <taxon>Craniata</taxon>
        <taxon>Vertebrata</taxon>
        <taxon>Euteleostomi</taxon>
        <taxon>Actinopterygii</taxon>
        <taxon>Neopterygii</taxon>
        <taxon>Teleostei</taxon>
        <taxon>Albuliformes</taxon>
        <taxon>Albulidae</taxon>
        <taxon>Albula</taxon>
    </lineage>
</organism>
<name>A0A8T2PQ00_9TELE</name>
<evidence type="ECO:0000313" key="3">
    <source>
        <dbReference type="Proteomes" id="UP000824540"/>
    </source>
</evidence>
<proteinExistence type="predicted"/>
<feature type="compositionally biased region" description="Acidic residues" evidence="1">
    <location>
        <begin position="12"/>
        <end position="25"/>
    </location>
</feature>
<evidence type="ECO:0000256" key="1">
    <source>
        <dbReference type="SAM" id="MobiDB-lite"/>
    </source>
</evidence>
<comment type="caution">
    <text evidence="2">The sequence shown here is derived from an EMBL/GenBank/DDBJ whole genome shotgun (WGS) entry which is preliminary data.</text>
</comment>
<accession>A0A8T2PQ00</accession>
<protein>
    <submittedName>
        <fullName evidence="2">Uncharacterized protein</fullName>
    </submittedName>
</protein>
<reference evidence="2" key="1">
    <citation type="thesis" date="2021" institute="BYU ScholarsArchive" country="Provo, UT, USA">
        <title>Applications of and Algorithms for Genome Assembly and Genomic Analyses with an Emphasis on Marine Teleosts.</title>
        <authorList>
            <person name="Pickett B.D."/>
        </authorList>
    </citation>
    <scope>NUCLEOTIDE SEQUENCE</scope>
    <source>
        <strain evidence="2">HI-2016</strain>
    </source>
</reference>
<evidence type="ECO:0000313" key="2">
    <source>
        <dbReference type="EMBL" id="KAG9353436.1"/>
    </source>
</evidence>
<gene>
    <name evidence="2" type="ORF">JZ751_018032</name>
</gene>
<dbReference type="EMBL" id="JAFBMS010000004">
    <property type="protein sequence ID" value="KAG9353436.1"/>
    <property type="molecule type" value="Genomic_DNA"/>
</dbReference>
<dbReference type="AlphaFoldDB" id="A0A8T2PQ00"/>